<evidence type="ECO:0000256" key="1">
    <source>
        <dbReference type="SAM" id="Coils"/>
    </source>
</evidence>
<evidence type="ECO:0000313" key="4">
    <source>
        <dbReference type="Proteomes" id="UP000271339"/>
    </source>
</evidence>
<proteinExistence type="predicted"/>
<reference evidence="3 4" key="1">
    <citation type="submission" date="2018-10" db="EMBL/GenBank/DDBJ databases">
        <title>Genomic Encyclopedia of Archaeal and Bacterial Type Strains, Phase II (KMG-II): from individual species to whole genera.</title>
        <authorList>
            <person name="Goeker M."/>
        </authorList>
    </citation>
    <scope>NUCLEOTIDE SEQUENCE [LARGE SCALE GENOMIC DNA]</scope>
    <source>
        <strain evidence="3 4">DSM 23424</strain>
    </source>
</reference>
<keyword evidence="2" id="KW-0732">Signal</keyword>
<evidence type="ECO:0000256" key="2">
    <source>
        <dbReference type="SAM" id="SignalP"/>
    </source>
</evidence>
<keyword evidence="1" id="KW-0175">Coiled coil</keyword>
<dbReference type="OrthoDB" id="1488700at2"/>
<keyword evidence="4" id="KW-1185">Reference proteome</keyword>
<dbReference type="RefSeq" id="WP_121907757.1">
    <property type="nucleotide sequence ID" value="NZ_REFC01000013.1"/>
</dbReference>
<feature type="chain" id="PRO_5018315346" evidence="2">
    <location>
        <begin position="19"/>
        <end position="385"/>
    </location>
</feature>
<organism evidence="3 4">
    <name type="scientific">Ulvibacter antarcticus</name>
    <dbReference type="NCBI Taxonomy" id="442714"/>
    <lineage>
        <taxon>Bacteria</taxon>
        <taxon>Pseudomonadati</taxon>
        <taxon>Bacteroidota</taxon>
        <taxon>Flavobacteriia</taxon>
        <taxon>Flavobacteriales</taxon>
        <taxon>Flavobacteriaceae</taxon>
        <taxon>Ulvibacter</taxon>
    </lineage>
</organism>
<name>A0A3L9YHY8_9FLAO</name>
<feature type="coiled-coil region" evidence="1">
    <location>
        <begin position="349"/>
        <end position="376"/>
    </location>
</feature>
<dbReference type="Proteomes" id="UP000271339">
    <property type="component" value="Unassembled WGS sequence"/>
</dbReference>
<dbReference type="EMBL" id="REFC01000013">
    <property type="protein sequence ID" value="RMA58819.1"/>
    <property type="molecule type" value="Genomic_DNA"/>
</dbReference>
<comment type="caution">
    <text evidence="3">The sequence shown here is derived from an EMBL/GenBank/DDBJ whole genome shotgun (WGS) entry which is preliminary data.</text>
</comment>
<dbReference type="AlphaFoldDB" id="A0A3L9YHY8"/>
<feature type="signal peptide" evidence="2">
    <location>
        <begin position="1"/>
        <end position="18"/>
    </location>
</feature>
<sequence>MKFRFFACLLFISGISTAQVGIGTITPDPSSILDITATDKGILIPRVSLDDVTNNRIDTVNTVGEGMLIYNTNTTTAGGNGIGIYYFDGTVWVFLNGASGTTGGGGDADWYIAETTDIPMSIIDHIYTHGNVSIGKDTTPYPLSVVTHDQDITLFVELDVPGNGPLSTIRTESNNMGTGIQYGLNALMIKEGGGDQIGIYQDLTGDTEGDKTGLYNNVVGEGDGIHYGVFNNVFSHGEGDQYGEKTALEVVGAGIKYGNHISITNSSTGDLYGVYSSVLRTSGISYAAYFLGNVSIGRSASDNYIFPASRGTAGQVMQTDGAGQLSWATLPAPRPVNDTAITSEAIENIENNASKIQSLESEIETLKEMVEALSLELSLKSAGER</sequence>
<accession>A0A3L9YHY8</accession>
<gene>
    <name evidence="3" type="ORF">BXY75_2198</name>
</gene>
<evidence type="ECO:0000313" key="3">
    <source>
        <dbReference type="EMBL" id="RMA58819.1"/>
    </source>
</evidence>
<protein>
    <submittedName>
        <fullName evidence="3">Uncharacterized protein</fullName>
    </submittedName>
</protein>